<dbReference type="Proteomes" id="UP000008733">
    <property type="component" value="Segment"/>
</dbReference>
<reference evidence="1 2" key="1">
    <citation type="journal article" date="2011" name="J. Appl. Microbiol.">
        <title>Characterization of filamentous bacteriophage PE226 infecting Ralstonia solanacearum strains.</title>
        <authorList>
            <person name="Murugaiyan S."/>
            <person name="Bae J.Y."/>
            <person name="Wu J."/>
            <person name="Lee S.D."/>
            <person name="Um H.Y."/>
            <person name="Choi H.K."/>
            <person name="Chung E."/>
            <person name="Lee J.H."/>
            <person name="Lee S.W."/>
        </authorList>
    </citation>
    <scope>NUCLEOTIDE SEQUENCE [LARGE SCALE GENOMIC DNA]</scope>
    <source>
        <strain evidence="1">PE226</strain>
    </source>
</reference>
<dbReference type="EMBL" id="HM064452">
    <property type="protein sequence ID" value="ADQ27588.1"/>
    <property type="molecule type" value="Genomic_DNA"/>
</dbReference>
<accession>E5F070</accession>
<dbReference type="GeneID" id="10358589"/>
<dbReference type="GO" id="GO:0019028">
    <property type="term" value="C:viral capsid"/>
    <property type="evidence" value="ECO:0007669"/>
    <property type="project" value="UniProtKB-KW"/>
</dbReference>
<keyword evidence="1" id="KW-0946">Virion</keyword>
<dbReference type="RefSeq" id="YP_004327582.1">
    <property type="nucleotide sequence ID" value="NC_015297.1"/>
</dbReference>
<protein>
    <submittedName>
        <fullName evidence="1">Putative minor coat protein</fullName>
    </submittedName>
</protein>
<dbReference type="KEGG" id="vg:10358589"/>
<keyword evidence="2" id="KW-1185">Reference proteome</keyword>
<name>E5F070_9VIRU</name>
<dbReference type="OrthoDB" id="36200at10239"/>
<sequence length="79" mass="8396">MAQCVQIVGGQFQLDSTAASSCTGYLLLTADEVTLLHAIPPLSIQDGATISGAIVGVWAVAWGFRAVARLFFQRDEEVL</sequence>
<proteinExistence type="predicted"/>
<evidence type="ECO:0000313" key="1">
    <source>
        <dbReference type="EMBL" id="ADQ27588.1"/>
    </source>
</evidence>
<organism evidence="1 2">
    <name type="scientific">Ralstonia phage PE226</name>
    <dbReference type="NCBI Taxonomy" id="926543"/>
    <lineage>
        <taxon>Viruses</taxon>
        <taxon>Monodnaviria</taxon>
        <taxon>Loebvirae</taxon>
        <taxon>Hofneiviricota</taxon>
        <taxon>Faserviricetes</taxon>
        <taxon>Tubulavirales</taxon>
        <taxon>Inoviridae</taxon>
        <taxon>Parhipatevirus</taxon>
        <taxon>Parhipatevirus PE226</taxon>
    </lineage>
</organism>
<evidence type="ECO:0000313" key="2">
    <source>
        <dbReference type="Proteomes" id="UP000008733"/>
    </source>
</evidence>
<keyword evidence="1" id="KW-0167">Capsid protein</keyword>